<evidence type="ECO:0000313" key="5">
    <source>
        <dbReference type="Proteomes" id="UP000014207"/>
    </source>
</evidence>
<evidence type="ECO:0008006" key="6">
    <source>
        <dbReference type="Google" id="ProtNLM"/>
    </source>
</evidence>
<accession>R9HBS4</accession>
<dbReference type="Pfam" id="PF00132">
    <property type="entry name" value="Hexapep"/>
    <property type="match status" value="1"/>
</dbReference>
<dbReference type="InterPro" id="IPR011004">
    <property type="entry name" value="Trimer_LpxA-like_sf"/>
</dbReference>
<dbReference type="InterPro" id="IPR018357">
    <property type="entry name" value="Hexapep_transf_CS"/>
</dbReference>
<dbReference type="SUPFAM" id="SSF51161">
    <property type="entry name" value="Trimeric LpxA-like enzymes"/>
    <property type="match status" value="1"/>
</dbReference>
<sequence length="216" mass="24192">MIRKKIKRLVYYIQYKKLQRRICLQGRHYNVGPRSSVIFKDGSSKNNIIIGDRVDIYGCLYSQSCGTIKVGNYCRLGLHSTIRSVVSVILGNYVIISEGVIITDNNSHPTVPLFQWYRAQMPPLSTLHLWKHSAHAPVVIEDNVWIGEFARICKGVTIGRNSIIGANSVVTKDVPANCIVAGNPARIIKTDIDKLALPTTCEEFNILVSKYGTDFK</sequence>
<dbReference type="HOGENOM" id="CLU_051638_7_1_10"/>
<keyword evidence="1" id="KW-0808">Transferase</keyword>
<dbReference type="CDD" id="cd04647">
    <property type="entry name" value="LbH_MAT_like"/>
    <property type="match status" value="1"/>
</dbReference>
<evidence type="ECO:0000256" key="2">
    <source>
        <dbReference type="ARBA" id="ARBA00022737"/>
    </source>
</evidence>
<comment type="caution">
    <text evidence="4">The sequence shown here is derived from an EMBL/GenBank/DDBJ whole genome shotgun (WGS) entry which is preliminary data.</text>
</comment>
<keyword evidence="2" id="KW-0677">Repeat</keyword>
<dbReference type="AlphaFoldDB" id="R9HBS4"/>
<dbReference type="InterPro" id="IPR001451">
    <property type="entry name" value="Hexapep"/>
</dbReference>
<dbReference type="EMBL" id="ASSM01000008">
    <property type="protein sequence ID" value="EOS01241.1"/>
    <property type="molecule type" value="Genomic_DNA"/>
</dbReference>
<evidence type="ECO:0000313" key="4">
    <source>
        <dbReference type="EMBL" id="EOS01241.1"/>
    </source>
</evidence>
<protein>
    <recommendedName>
        <fullName evidence="6">Acyltransferase</fullName>
    </recommendedName>
</protein>
<dbReference type="PATRIC" id="fig|1235785.3.peg.1614"/>
<dbReference type="InterPro" id="IPR051159">
    <property type="entry name" value="Hexapeptide_acetyltransf"/>
</dbReference>
<dbReference type="PANTHER" id="PTHR23416">
    <property type="entry name" value="SIALIC ACID SYNTHASE-RELATED"/>
    <property type="match status" value="1"/>
</dbReference>
<dbReference type="Pfam" id="PF14602">
    <property type="entry name" value="Hexapep_2"/>
    <property type="match status" value="1"/>
</dbReference>
<keyword evidence="3" id="KW-0012">Acyltransferase</keyword>
<organism evidence="4 5">
    <name type="scientific">Bacteroides thetaiotaomicron dnLKV9</name>
    <dbReference type="NCBI Taxonomy" id="1235785"/>
    <lineage>
        <taxon>Bacteria</taxon>
        <taxon>Pseudomonadati</taxon>
        <taxon>Bacteroidota</taxon>
        <taxon>Bacteroidia</taxon>
        <taxon>Bacteroidales</taxon>
        <taxon>Bacteroidaceae</taxon>
        <taxon>Bacteroides</taxon>
    </lineage>
</organism>
<proteinExistence type="predicted"/>
<dbReference type="GO" id="GO:0016746">
    <property type="term" value="F:acyltransferase activity"/>
    <property type="evidence" value="ECO:0007669"/>
    <property type="project" value="UniProtKB-KW"/>
</dbReference>
<evidence type="ECO:0000256" key="3">
    <source>
        <dbReference type="ARBA" id="ARBA00023315"/>
    </source>
</evidence>
<reference evidence="4 5" key="1">
    <citation type="submission" date="2013-04" db="EMBL/GenBank/DDBJ databases">
        <title>The Genome Sequence of Bacteroides thetaiotaomicron dnLKV9.</title>
        <authorList>
            <consortium name="The Broad Institute Genomics Platform"/>
            <consortium name="The Broad Institute Genome Sequencing Center for Infectious Disease"/>
            <person name="Earl A."/>
            <person name="Xavier R."/>
            <person name="Kuhn K."/>
            <person name="Stappenbeck T."/>
            <person name="Walker B."/>
            <person name="Young S."/>
            <person name="Zeng Q."/>
            <person name="Gargeya S."/>
            <person name="Fitzgerald M."/>
            <person name="Haas B."/>
            <person name="Abouelleil A."/>
            <person name="Allen A.W."/>
            <person name="Alvarado L."/>
            <person name="Arachchi H.M."/>
            <person name="Berlin A.M."/>
            <person name="Chapman S.B."/>
            <person name="Gainer-Dewar J."/>
            <person name="Goldberg J."/>
            <person name="Griggs A."/>
            <person name="Gujja S."/>
            <person name="Hansen M."/>
            <person name="Howarth C."/>
            <person name="Imamovic A."/>
            <person name="Ireland A."/>
            <person name="Larimer J."/>
            <person name="McCowan C."/>
            <person name="Murphy C."/>
            <person name="Pearson M."/>
            <person name="Poon T.W."/>
            <person name="Priest M."/>
            <person name="Roberts A."/>
            <person name="Saif S."/>
            <person name="Shea T."/>
            <person name="Sisk P."/>
            <person name="Sykes S."/>
            <person name="Wortman J."/>
            <person name="Nusbaum C."/>
            <person name="Birren B."/>
        </authorList>
    </citation>
    <scope>NUCLEOTIDE SEQUENCE [LARGE SCALE GENOMIC DNA]</scope>
    <source>
        <strain evidence="5">dnLKV9</strain>
    </source>
</reference>
<name>R9HBS4_BACT4</name>
<evidence type="ECO:0000256" key="1">
    <source>
        <dbReference type="ARBA" id="ARBA00022679"/>
    </source>
</evidence>
<dbReference type="Proteomes" id="UP000014207">
    <property type="component" value="Unassembled WGS sequence"/>
</dbReference>
<dbReference type="Gene3D" id="2.160.10.10">
    <property type="entry name" value="Hexapeptide repeat proteins"/>
    <property type="match status" value="1"/>
</dbReference>
<dbReference type="RefSeq" id="WP_016267868.1">
    <property type="nucleotide sequence ID" value="NZ_KE159459.1"/>
</dbReference>
<dbReference type="PROSITE" id="PS00101">
    <property type="entry name" value="HEXAPEP_TRANSFERASES"/>
    <property type="match status" value="1"/>
</dbReference>
<gene>
    <name evidence="4" type="ORF">C799_01619</name>
</gene>